<protein>
    <submittedName>
        <fullName evidence="2">Uncharacterized protein</fullName>
    </submittedName>
</protein>
<reference evidence="2" key="1">
    <citation type="submission" date="2021-01" db="EMBL/GenBank/DDBJ databases">
        <authorList>
            <person name="Zahm M."/>
            <person name="Roques C."/>
            <person name="Cabau C."/>
            <person name="Klopp C."/>
            <person name="Donnadieu C."/>
            <person name="Jouanno E."/>
            <person name="Lampietro C."/>
            <person name="Louis A."/>
            <person name="Herpin A."/>
            <person name="Echchiki A."/>
            <person name="Berthelot C."/>
            <person name="Parey E."/>
            <person name="Roest-Crollius H."/>
            <person name="Braasch I."/>
            <person name="Postlethwait J."/>
            <person name="Bobe J."/>
            <person name="Montfort J."/>
            <person name="Bouchez O."/>
            <person name="Begum T."/>
            <person name="Mejri S."/>
            <person name="Adams A."/>
            <person name="Chen W.-J."/>
            <person name="Guiguen Y."/>
        </authorList>
    </citation>
    <scope>NUCLEOTIDE SEQUENCE</scope>
    <source>
        <tissue evidence="2">Blood</tissue>
    </source>
</reference>
<evidence type="ECO:0000313" key="2">
    <source>
        <dbReference type="EMBL" id="KAI1903304.1"/>
    </source>
</evidence>
<keyword evidence="1" id="KW-0472">Membrane</keyword>
<dbReference type="Proteomes" id="UP000829720">
    <property type="component" value="Unassembled WGS sequence"/>
</dbReference>
<keyword evidence="3" id="KW-1185">Reference proteome</keyword>
<dbReference type="AlphaFoldDB" id="A0A8T3E5P4"/>
<organism evidence="2 3">
    <name type="scientific">Albula goreensis</name>
    <dbReference type="NCBI Taxonomy" id="1534307"/>
    <lineage>
        <taxon>Eukaryota</taxon>
        <taxon>Metazoa</taxon>
        <taxon>Chordata</taxon>
        <taxon>Craniata</taxon>
        <taxon>Vertebrata</taxon>
        <taxon>Euteleostomi</taxon>
        <taxon>Actinopterygii</taxon>
        <taxon>Neopterygii</taxon>
        <taxon>Teleostei</taxon>
        <taxon>Albuliformes</taxon>
        <taxon>Albulidae</taxon>
        <taxon>Albula</taxon>
    </lineage>
</organism>
<name>A0A8T3E5P4_9TELE</name>
<keyword evidence="1" id="KW-1133">Transmembrane helix</keyword>
<feature type="transmembrane region" description="Helical" evidence="1">
    <location>
        <begin position="20"/>
        <end position="46"/>
    </location>
</feature>
<comment type="caution">
    <text evidence="2">The sequence shown here is derived from an EMBL/GenBank/DDBJ whole genome shotgun (WGS) entry which is preliminary data.</text>
</comment>
<accession>A0A8T3E5P4</accession>
<gene>
    <name evidence="2" type="ORF">AGOR_G00025830</name>
</gene>
<dbReference type="EMBL" id="JAERUA010000002">
    <property type="protein sequence ID" value="KAI1903304.1"/>
    <property type="molecule type" value="Genomic_DNA"/>
</dbReference>
<evidence type="ECO:0000256" key="1">
    <source>
        <dbReference type="SAM" id="Phobius"/>
    </source>
</evidence>
<proteinExistence type="predicted"/>
<keyword evidence="1" id="KW-0812">Transmembrane</keyword>
<sequence length="81" mass="9492">MYFTLNSFYIKHNLSFLFYTIFHSLLCFSLVFCRPCSVLGVIYLLVDRKPPGSFSPRQKACVYIVHHLVSKLRLSVVKELF</sequence>
<evidence type="ECO:0000313" key="3">
    <source>
        <dbReference type="Proteomes" id="UP000829720"/>
    </source>
</evidence>